<feature type="transmembrane region" description="Helical" evidence="1">
    <location>
        <begin position="45"/>
        <end position="65"/>
    </location>
</feature>
<feature type="transmembrane region" description="Helical" evidence="1">
    <location>
        <begin position="85"/>
        <end position="110"/>
    </location>
</feature>
<dbReference type="InterPro" id="IPR045919">
    <property type="entry name" value="DUF6338"/>
</dbReference>
<organism evidence="2 3">
    <name type="scientific">Thermomonospora cellulosilytica</name>
    <dbReference type="NCBI Taxonomy" id="1411118"/>
    <lineage>
        <taxon>Bacteria</taxon>
        <taxon>Bacillati</taxon>
        <taxon>Actinomycetota</taxon>
        <taxon>Actinomycetes</taxon>
        <taxon>Streptosporangiales</taxon>
        <taxon>Thermomonosporaceae</taxon>
        <taxon>Thermomonospora</taxon>
    </lineage>
</organism>
<dbReference type="AlphaFoldDB" id="A0A7W3N0K4"/>
<comment type="caution">
    <text evidence="2">The sequence shown here is derived from an EMBL/GenBank/DDBJ whole genome shotgun (WGS) entry which is preliminary data.</text>
</comment>
<dbReference type="RefSeq" id="WP_182706540.1">
    <property type="nucleotide sequence ID" value="NZ_JACJII010000001.1"/>
</dbReference>
<gene>
    <name evidence="2" type="ORF">HNR21_004215</name>
</gene>
<keyword evidence="1" id="KW-0472">Membrane</keyword>
<sequence length="229" mass="23941">MPSNLIGIAILIAALAPGFAYLQAYRRYALRDARSQTTEIVEMGAVGGLATLAAALTVLVAAKWVPGLIGLETLLKGASTLRGSAWATVLSASVTLLLSVAACIGTGVLLGRRSRHAVGSVREGVVFVKALTARSPDGREPYLAVELNDGRLVEGYLLYASVNEDPARRDIVLQKPIAWSGVGYCERTRSAAESAYVPGSLIKVVHISYPPSPAPQDSGTGVGPDRESA</sequence>
<feature type="transmembrane region" description="Helical" evidence="1">
    <location>
        <begin position="6"/>
        <end position="24"/>
    </location>
</feature>
<keyword evidence="1" id="KW-1133">Transmembrane helix</keyword>
<keyword evidence="1" id="KW-0812">Transmembrane</keyword>
<evidence type="ECO:0000256" key="1">
    <source>
        <dbReference type="SAM" id="Phobius"/>
    </source>
</evidence>
<evidence type="ECO:0000313" key="2">
    <source>
        <dbReference type="EMBL" id="MBA9005333.1"/>
    </source>
</evidence>
<dbReference type="Pfam" id="PF19865">
    <property type="entry name" value="DUF6338"/>
    <property type="match status" value="1"/>
</dbReference>
<protein>
    <submittedName>
        <fullName evidence="2">Uncharacterized protein</fullName>
    </submittedName>
</protein>
<evidence type="ECO:0000313" key="3">
    <source>
        <dbReference type="Proteomes" id="UP000539313"/>
    </source>
</evidence>
<dbReference type="Proteomes" id="UP000539313">
    <property type="component" value="Unassembled WGS sequence"/>
</dbReference>
<accession>A0A7W3N0K4</accession>
<dbReference type="EMBL" id="JACJII010000001">
    <property type="protein sequence ID" value="MBA9005333.1"/>
    <property type="molecule type" value="Genomic_DNA"/>
</dbReference>
<reference evidence="2 3" key="1">
    <citation type="submission" date="2020-08" db="EMBL/GenBank/DDBJ databases">
        <title>Sequencing the genomes of 1000 actinobacteria strains.</title>
        <authorList>
            <person name="Klenk H.-P."/>
        </authorList>
    </citation>
    <scope>NUCLEOTIDE SEQUENCE [LARGE SCALE GENOMIC DNA]</scope>
    <source>
        <strain evidence="2 3">DSM 45823</strain>
    </source>
</reference>
<proteinExistence type="predicted"/>
<keyword evidence="3" id="KW-1185">Reference proteome</keyword>
<name>A0A7W3N0K4_9ACTN</name>